<dbReference type="VEuPathDB" id="FungiDB:sscle_05g043260"/>
<dbReference type="OrthoDB" id="194358at2759"/>
<reference evidence="3" key="1">
    <citation type="journal article" date="2017" name="Genome Biol. Evol.">
        <title>The complete genome sequence of the phytopathogenic fungus Sclerotinia sclerotiorum reveals insights into the genome architecture of broad host range pathogens.</title>
        <authorList>
            <person name="Derbyshire M."/>
            <person name="Denton-Giles M."/>
            <person name="Hegedus D."/>
            <person name="Seifbarghy S."/>
            <person name="Rollins J."/>
            <person name="van Kan J."/>
            <person name="Seidl M.F."/>
            <person name="Faino L."/>
            <person name="Mbengue M."/>
            <person name="Navaud O."/>
            <person name="Raffaele S."/>
            <person name="Hammond-Kosack K."/>
            <person name="Heard S."/>
            <person name="Oliver R."/>
        </authorList>
    </citation>
    <scope>NUCLEOTIDE SEQUENCE [LARGE SCALE GENOMIC DNA]</scope>
    <source>
        <strain evidence="3">ATCC 18683 / 1980 / Ss-1</strain>
    </source>
</reference>
<evidence type="ECO:0000259" key="1">
    <source>
        <dbReference type="Pfam" id="PF06985"/>
    </source>
</evidence>
<dbReference type="Proteomes" id="UP000177798">
    <property type="component" value="Chromosome 5"/>
</dbReference>
<dbReference type="PANTHER" id="PTHR24148:SF78">
    <property type="entry name" value="HETEROKARYON INCOMPATIBILITY DOMAIN-CONTAINING PROTEIN"/>
    <property type="match status" value="1"/>
</dbReference>
<accession>A0A1D9Q3T4</accession>
<dbReference type="InterPro" id="IPR052895">
    <property type="entry name" value="HetReg/Transcr_Mod"/>
</dbReference>
<feature type="domain" description="Heterokaryon incompatibility" evidence="1">
    <location>
        <begin position="50"/>
        <end position="125"/>
    </location>
</feature>
<dbReference type="Pfam" id="PF06985">
    <property type="entry name" value="HET"/>
    <property type="match status" value="1"/>
</dbReference>
<proteinExistence type="predicted"/>
<dbReference type="AlphaFoldDB" id="A0A1D9Q3T4"/>
<dbReference type="EMBL" id="CP017818">
    <property type="protein sequence ID" value="APA09556.1"/>
    <property type="molecule type" value="Genomic_DNA"/>
</dbReference>
<gene>
    <name evidence="2" type="ORF">sscle_05g043260</name>
</gene>
<dbReference type="InterPro" id="IPR010730">
    <property type="entry name" value="HET"/>
</dbReference>
<evidence type="ECO:0000313" key="3">
    <source>
        <dbReference type="Proteomes" id="UP000177798"/>
    </source>
</evidence>
<protein>
    <recommendedName>
        <fullName evidence="1">Heterokaryon incompatibility domain-containing protein</fullName>
    </recommendedName>
</protein>
<organism evidence="2 3">
    <name type="scientific">Sclerotinia sclerotiorum (strain ATCC 18683 / 1980 / Ss-1)</name>
    <name type="common">White mold</name>
    <name type="synonym">Whetzelinia sclerotiorum</name>
    <dbReference type="NCBI Taxonomy" id="665079"/>
    <lineage>
        <taxon>Eukaryota</taxon>
        <taxon>Fungi</taxon>
        <taxon>Dikarya</taxon>
        <taxon>Ascomycota</taxon>
        <taxon>Pezizomycotina</taxon>
        <taxon>Leotiomycetes</taxon>
        <taxon>Helotiales</taxon>
        <taxon>Sclerotiniaceae</taxon>
        <taxon>Sclerotinia</taxon>
    </lineage>
</organism>
<sequence>MLQFSYTLAPLGLSSIRLLSLLPNRDGSGPLRCELHAYPLLESCKETHLYETLSYTWGGLDDPPQCIFIDGHFLPVTSNLHAALLRLRNRTFNRVIRVDAIRIEQEDEQEKGRQIQMMARIYGQAN</sequence>
<evidence type="ECO:0000313" key="2">
    <source>
        <dbReference type="EMBL" id="APA09556.1"/>
    </source>
</evidence>
<dbReference type="PANTHER" id="PTHR24148">
    <property type="entry name" value="ANKYRIN REPEAT DOMAIN-CONTAINING PROTEIN 39 HOMOLOG-RELATED"/>
    <property type="match status" value="1"/>
</dbReference>
<name>A0A1D9Q3T4_SCLS1</name>